<gene>
    <name evidence="5" type="ORF">KDA_73460</name>
</gene>
<dbReference type="Proteomes" id="UP000287171">
    <property type="component" value="Unassembled WGS sequence"/>
</dbReference>
<dbReference type="OrthoDB" id="369222at2"/>
<dbReference type="RefSeq" id="WP_126631781.1">
    <property type="nucleotide sequence ID" value="NZ_BIFT01000002.1"/>
</dbReference>
<organism evidence="5 6">
    <name type="scientific">Dictyobacter alpinus</name>
    <dbReference type="NCBI Taxonomy" id="2014873"/>
    <lineage>
        <taxon>Bacteria</taxon>
        <taxon>Bacillati</taxon>
        <taxon>Chloroflexota</taxon>
        <taxon>Ktedonobacteria</taxon>
        <taxon>Ktedonobacterales</taxon>
        <taxon>Dictyobacteraceae</taxon>
        <taxon>Dictyobacter</taxon>
    </lineage>
</organism>
<dbReference type="PANTHER" id="PTHR30146:SF109">
    <property type="entry name" value="HTH-TYPE TRANSCRIPTIONAL REGULATOR GALS"/>
    <property type="match status" value="1"/>
</dbReference>
<dbReference type="Pfam" id="PF13377">
    <property type="entry name" value="Peripla_BP_3"/>
    <property type="match status" value="1"/>
</dbReference>
<dbReference type="GO" id="GO:0003700">
    <property type="term" value="F:DNA-binding transcription factor activity"/>
    <property type="evidence" value="ECO:0007669"/>
    <property type="project" value="TreeGrafter"/>
</dbReference>
<keyword evidence="2" id="KW-0238">DNA-binding</keyword>
<dbReference type="AlphaFoldDB" id="A0A402BKK0"/>
<dbReference type="PROSITE" id="PS50932">
    <property type="entry name" value="HTH_LACI_2"/>
    <property type="match status" value="1"/>
</dbReference>
<evidence type="ECO:0000256" key="2">
    <source>
        <dbReference type="ARBA" id="ARBA00023125"/>
    </source>
</evidence>
<accession>A0A402BKK0</accession>
<dbReference type="CDD" id="cd01392">
    <property type="entry name" value="HTH_LacI"/>
    <property type="match status" value="1"/>
</dbReference>
<dbReference type="SUPFAM" id="SSF53822">
    <property type="entry name" value="Periplasmic binding protein-like I"/>
    <property type="match status" value="1"/>
</dbReference>
<comment type="caution">
    <text evidence="5">The sequence shown here is derived from an EMBL/GenBank/DDBJ whole genome shotgun (WGS) entry which is preliminary data.</text>
</comment>
<evidence type="ECO:0000313" key="5">
    <source>
        <dbReference type="EMBL" id="GCE31862.1"/>
    </source>
</evidence>
<dbReference type="Gene3D" id="3.40.50.2300">
    <property type="match status" value="2"/>
</dbReference>
<dbReference type="SUPFAM" id="SSF47413">
    <property type="entry name" value="lambda repressor-like DNA-binding domains"/>
    <property type="match status" value="1"/>
</dbReference>
<dbReference type="Pfam" id="PF00356">
    <property type="entry name" value="LacI"/>
    <property type="match status" value="1"/>
</dbReference>
<name>A0A402BKK0_9CHLR</name>
<dbReference type="PROSITE" id="PS00356">
    <property type="entry name" value="HTH_LACI_1"/>
    <property type="match status" value="1"/>
</dbReference>
<feature type="domain" description="HTH lacI-type" evidence="4">
    <location>
        <begin position="9"/>
        <end position="65"/>
    </location>
</feature>
<dbReference type="InterPro" id="IPR028082">
    <property type="entry name" value="Peripla_BP_I"/>
</dbReference>
<dbReference type="GO" id="GO:0000976">
    <property type="term" value="F:transcription cis-regulatory region binding"/>
    <property type="evidence" value="ECO:0007669"/>
    <property type="project" value="TreeGrafter"/>
</dbReference>
<dbReference type="InterPro" id="IPR046335">
    <property type="entry name" value="LacI/GalR-like_sensor"/>
</dbReference>
<keyword evidence="3" id="KW-0804">Transcription</keyword>
<dbReference type="EMBL" id="BIFT01000002">
    <property type="protein sequence ID" value="GCE31862.1"/>
    <property type="molecule type" value="Genomic_DNA"/>
</dbReference>
<reference evidence="6" key="1">
    <citation type="submission" date="2018-12" db="EMBL/GenBank/DDBJ databases">
        <title>Tengunoibacter tsumagoiensis gen. nov., sp. nov., Dictyobacter kobayashii sp. nov., D. alpinus sp. nov., and D. joshuensis sp. nov. and description of Dictyobacteraceae fam. nov. within the order Ktedonobacterales isolated from Tengu-no-mugimeshi.</title>
        <authorList>
            <person name="Wang C.M."/>
            <person name="Zheng Y."/>
            <person name="Sakai Y."/>
            <person name="Toyoda A."/>
            <person name="Minakuchi Y."/>
            <person name="Abe K."/>
            <person name="Yokota A."/>
            <person name="Yabe S."/>
        </authorList>
    </citation>
    <scope>NUCLEOTIDE SEQUENCE [LARGE SCALE GENOMIC DNA]</scope>
    <source>
        <strain evidence="6">Uno16</strain>
    </source>
</reference>
<keyword evidence="6" id="KW-1185">Reference proteome</keyword>
<evidence type="ECO:0000256" key="1">
    <source>
        <dbReference type="ARBA" id="ARBA00023015"/>
    </source>
</evidence>
<dbReference type="SMART" id="SM00354">
    <property type="entry name" value="HTH_LACI"/>
    <property type="match status" value="1"/>
</dbReference>
<sequence length="353" mass="38768">MENSQVKRPTIRDVALLAGVSRTTVSLVLNNVATANISPETRSRVHNAVMQLNYHPLEAARNLRTQASQTLGVAIPDANNPHYMQIVSGINSYAQDHGYSTSIFITDFSEDRERQCFTWLQQKRSDALILLSGTGRALLAEVRSLHERGYAITSLSFRRDTLFDADIDSVVPQATTGEQLVLQHLASAGHRRIGYIYGVANHQLLNDRLQTCLQIQQQMGIPVQEEWISRCGPTIDDGYNATSALLASQPVATRPTALIVVNDLLAIGVLAALAEQKIQVPAQMSVISFDNIPQARYSVPPLTTIDYNARLIGAKAAQLTLERLSQRDRPPVLMEVPAQLIIRDSTGPAPEST</sequence>
<evidence type="ECO:0000313" key="6">
    <source>
        <dbReference type="Proteomes" id="UP000287171"/>
    </source>
</evidence>
<dbReference type="Gene3D" id="1.10.260.40">
    <property type="entry name" value="lambda repressor-like DNA-binding domains"/>
    <property type="match status" value="1"/>
</dbReference>
<evidence type="ECO:0000259" key="4">
    <source>
        <dbReference type="PROSITE" id="PS50932"/>
    </source>
</evidence>
<protein>
    <submittedName>
        <fullName evidence="5">LacI family transcriptional regulator</fullName>
    </submittedName>
</protein>
<dbReference type="CDD" id="cd06267">
    <property type="entry name" value="PBP1_LacI_sugar_binding-like"/>
    <property type="match status" value="1"/>
</dbReference>
<dbReference type="InterPro" id="IPR000843">
    <property type="entry name" value="HTH_LacI"/>
</dbReference>
<proteinExistence type="predicted"/>
<dbReference type="PANTHER" id="PTHR30146">
    <property type="entry name" value="LACI-RELATED TRANSCRIPTIONAL REPRESSOR"/>
    <property type="match status" value="1"/>
</dbReference>
<keyword evidence="1" id="KW-0805">Transcription regulation</keyword>
<dbReference type="InterPro" id="IPR010982">
    <property type="entry name" value="Lambda_DNA-bd_dom_sf"/>
</dbReference>
<evidence type="ECO:0000256" key="3">
    <source>
        <dbReference type="ARBA" id="ARBA00023163"/>
    </source>
</evidence>